<keyword evidence="7" id="KW-0413">Isomerase</keyword>
<gene>
    <name evidence="7" type="ORF">SAMN05444373_101044</name>
</gene>
<evidence type="ECO:0000313" key="8">
    <source>
        <dbReference type="Proteomes" id="UP000324781"/>
    </source>
</evidence>
<name>A0A1M6E5A3_9FIRM</name>
<feature type="domain" description="Phosphomannose isomerase type I catalytic" evidence="5">
    <location>
        <begin position="100"/>
        <end position="206"/>
    </location>
</feature>
<dbReference type="SUPFAM" id="SSF51182">
    <property type="entry name" value="RmlC-like cupins"/>
    <property type="match status" value="1"/>
</dbReference>
<evidence type="ECO:0000259" key="5">
    <source>
        <dbReference type="Pfam" id="PF20511"/>
    </source>
</evidence>
<dbReference type="EMBL" id="FQZP01000010">
    <property type="protein sequence ID" value="SHI80458.1"/>
    <property type="molecule type" value="Genomic_DNA"/>
</dbReference>
<dbReference type="CDD" id="cd07010">
    <property type="entry name" value="cupin_PMI_type_I_N_bac"/>
    <property type="match status" value="1"/>
</dbReference>
<dbReference type="PANTHER" id="PTHR42742">
    <property type="entry name" value="TRANSCRIPTIONAL REPRESSOR MPRA"/>
    <property type="match status" value="1"/>
</dbReference>
<dbReference type="GO" id="GO:0008270">
    <property type="term" value="F:zinc ion binding"/>
    <property type="evidence" value="ECO:0007669"/>
    <property type="project" value="InterPro"/>
</dbReference>
<dbReference type="OrthoDB" id="9808275at2"/>
<organism evidence="7 8">
    <name type="scientific">Thermoclostridium caenicola</name>
    <dbReference type="NCBI Taxonomy" id="659425"/>
    <lineage>
        <taxon>Bacteria</taxon>
        <taxon>Bacillati</taxon>
        <taxon>Bacillota</taxon>
        <taxon>Clostridia</taxon>
        <taxon>Eubacteriales</taxon>
        <taxon>Oscillospiraceae</taxon>
        <taxon>Thermoclostridium</taxon>
    </lineage>
</organism>
<evidence type="ECO:0000259" key="6">
    <source>
        <dbReference type="Pfam" id="PF21621"/>
    </source>
</evidence>
<sequence length="448" mass="49866">MRLYVLCFWGNPAACTGKCLPGKFRASGLDICLNLQYNEPTNSFLSMPNDSSREFYANTTSESGVSLIMYREQSENGISANKKVLQGIPQNDVPLYPIKFRPLYKNYIWGGRNLERLGKELPEGRVAESWEISTHPDGMGIIANGPFQGHTLQELIRAHPVAIVGTASYQAYGEHFPLLLKLIDANDWLSVQVHPNDRYAALHERDTGKTEAWVVLEAEPDATIIHGLNRDISREELKAYLQEGRLNQILKYRPIRKGDVVYIPAGTIHAAGRGLLLAEVQQNSNATYRLYDYDRKNPDGTSRPLHIEKALDAIDYGRVRQDGFVDGLKVCPEPGLCVEYLIADPHFFIQRLTVTSEAACIADGRSFHALIILSGQGQLSWKGGTLPFRTGESILIPAELGSYRIQGHAAILKSFVGDLTRDVLEPLAEAGYSPEAIREKVAGFQRQD</sequence>
<dbReference type="Pfam" id="PF20511">
    <property type="entry name" value="PMI_typeI_cat"/>
    <property type="match status" value="1"/>
</dbReference>
<dbReference type="InterPro" id="IPR046457">
    <property type="entry name" value="PMI_typeI_cat"/>
</dbReference>
<proteinExistence type="predicted"/>
<dbReference type="AlphaFoldDB" id="A0A1M6E5A3"/>
<dbReference type="InterPro" id="IPR049071">
    <property type="entry name" value="MPI_cupin_dom"/>
</dbReference>
<dbReference type="Pfam" id="PF21621">
    <property type="entry name" value="MPI_cupin_dom"/>
    <property type="match status" value="1"/>
</dbReference>
<dbReference type="InterPro" id="IPR011051">
    <property type="entry name" value="RmlC_Cupin_sf"/>
</dbReference>
<dbReference type="PANTHER" id="PTHR42742:SF3">
    <property type="entry name" value="FRUCTOKINASE"/>
    <property type="match status" value="1"/>
</dbReference>
<dbReference type="GO" id="GO:0004476">
    <property type="term" value="F:mannose-6-phosphate isomerase activity"/>
    <property type="evidence" value="ECO:0007669"/>
    <property type="project" value="InterPro"/>
</dbReference>
<keyword evidence="1" id="KW-0479">Metal-binding</keyword>
<feature type="domain" description="Mannose-6-phosphate isomerase cupin" evidence="6">
    <location>
        <begin position="346"/>
        <end position="415"/>
    </location>
</feature>
<keyword evidence="8" id="KW-1185">Reference proteome</keyword>
<accession>A0A1M6E5A3</accession>
<protein>
    <recommendedName>
        <fullName evidence="3">Phosphohexomutase</fullName>
    </recommendedName>
    <alternativeName>
        <fullName evidence="4">Phosphomannose isomerase</fullName>
    </alternativeName>
</protein>
<reference evidence="7 8" key="1">
    <citation type="submission" date="2016-11" db="EMBL/GenBank/DDBJ databases">
        <authorList>
            <person name="Varghese N."/>
            <person name="Submissions S."/>
        </authorList>
    </citation>
    <scope>NUCLEOTIDE SEQUENCE [LARGE SCALE GENOMIC DNA]</scope>
    <source>
        <strain evidence="7 8">DSM 19027</strain>
    </source>
</reference>
<evidence type="ECO:0000256" key="3">
    <source>
        <dbReference type="ARBA" id="ARBA00029741"/>
    </source>
</evidence>
<dbReference type="InterPro" id="IPR014710">
    <property type="entry name" value="RmlC-like_jellyroll"/>
</dbReference>
<keyword evidence="2" id="KW-0862">Zinc</keyword>
<dbReference type="Proteomes" id="UP000324781">
    <property type="component" value="Unassembled WGS sequence"/>
</dbReference>
<dbReference type="Gene3D" id="2.60.120.10">
    <property type="entry name" value="Jelly Rolls"/>
    <property type="match status" value="2"/>
</dbReference>
<dbReference type="InterPro" id="IPR051804">
    <property type="entry name" value="Carb_Metab_Reg_Kinase/Isom"/>
</dbReference>
<evidence type="ECO:0000256" key="4">
    <source>
        <dbReference type="ARBA" id="ARBA00030762"/>
    </source>
</evidence>
<evidence type="ECO:0000256" key="1">
    <source>
        <dbReference type="ARBA" id="ARBA00022723"/>
    </source>
</evidence>
<evidence type="ECO:0000313" key="7">
    <source>
        <dbReference type="EMBL" id="SHI80458.1"/>
    </source>
</evidence>
<evidence type="ECO:0000256" key="2">
    <source>
        <dbReference type="ARBA" id="ARBA00022833"/>
    </source>
</evidence>